<dbReference type="SUPFAM" id="SSF53448">
    <property type="entry name" value="Nucleotide-diphospho-sugar transferases"/>
    <property type="match status" value="1"/>
</dbReference>
<gene>
    <name evidence="12" type="ORF">F3K02_22495</name>
</gene>
<dbReference type="NCBIfam" id="TIGR01479">
    <property type="entry name" value="GMP_PMI"/>
    <property type="match status" value="1"/>
</dbReference>
<dbReference type="GO" id="GO:0000271">
    <property type="term" value="P:polysaccharide biosynthetic process"/>
    <property type="evidence" value="ECO:0007669"/>
    <property type="project" value="InterPro"/>
</dbReference>
<feature type="domain" description="MannoseP isomerase/GMP-like beta-helix" evidence="11">
    <location>
        <begin position="306"/>
        <end position="356"/>
    </location>
</feature>
<dbReference type="PANTHER" id="PTHR46390:SF1">
    <property type="entry name" value="MANNOSE-1-PHOSPHATE GUANYLYLTRANSFERASE"/>
    <property type="match status" value="1"/>
</dbReference>
<dbReference type="Gene3D" id="2.60.120.10">
    <property type="entry name" value="Jelly Rolls"/>
    <property type="match status" value="1"/>
</dbReference>
<dbReference type="Proteomes" id="UP000545507">
    <property type="component" value="Unassembled WGS sequence"/>
</dbReference>
<comment type="catalytic activity">
    <reaction evidence="7">
        <text>alpha-D-mannose 1-phosphate + GTP + H(+) = GDP-alpha-D-mannose + diphosphate</text>
        <dbReference type="Rhea" id="RHEA:15229"/>
        <dbReference type="ChEBI" id="CHEBI:15378"/>
        <dbReference type="ChEBI" id="CHEBI:33019"/>
        <dbReference type="ChEBI" id="CHEBI:37565"/>
        <dbReference type="ChEBI" id="CHEBI:57527"/>
        <dbReference type="ChEBI" id="CHEBI:58409"/>
        <dbReference type="EC" id="2.7.7.13"/>
    </reaction>
</comment>
<evidence type="ECO:0000259" key="11">
    <source>
        <dbReference type="Pfam" id="PF22640"/>
    </source>
</evidence>
<dbReference type="GO" id="GO:0016853">
    <property type="term" value="F:isomerase activity"/>
    <property type="evidence" value="ECO:0007669"/>
    <property type="project" value="UniProtKB-KW"/>
</dbReference>
<dbReference type="InterPro" id="IPR054566">
    <property type="entry name" value="ManC/GMP-like_b-helix"/>
</dbReference>
<dbReference type="GO" id="GO:0009298">
    <property type="term" value="P:GDP-mannose biosynthetic process"/>
    <property type="evidence" value="ECO:0007669"/>
    <property type="project" value="TreeGrafter"/>
</dbReference>
<dbReference type="AlphaFoldDB" id="A0A7Y8H1Q6"/>
<dbReference type="EMBL" id="VYGV01000025">
    <property type="protein sequence ID" value="NWF48002.1"/>
    <property type="molecule type" value="Genomic_DNA"/>
</dbReference>
<proteinExistence type="inferred from homology"/>
<name>A0A7Y8H1Q6_9BURK</name>
<feature type="domain" description="Mannose-6-phosphate isomerase type II C-terminal" evidence="10">
    <location>
        <begin position="365"/>
        <end position="476"/>
    </location>
</feature>
<dbReference type="InterPro" id="IPR005835">
    <property type="entry name" value="NTP_transferase_dom"/>
</dbReference>
<dbReference type="Gene3D" id="3.90.550.10">
    <property type="entry name" value="Spore Coat Polysaccharide Biosynthesis Protein SpsA, Chain A"/>
    <property type="match status" value="1"/>
</dbReference>
<comment type="caution">
    <text evidence="12">The sequence shown here is derived from an EMBL/GenBank/DDBJ whole genome shotgun (WGS) entry which is preliminary data.</text>
</comment>
<evidence type="ECO:0000256" key="6">
    <source>
        <dbReference type="ARBA" id="ARBA00023134"/>
    </source>
</evidence>
<evidence type="ECO:0000259" key="9">
    <source>
        <dbReference type="Pfam" id="PF00483"/>
    </source>
</evidence>
<keyword evidence="6" id="KW-0342">GTP-binding</keyword>
<evidence type="ECO:0000256" key="4">
    <source>
        <dbReference type="ARBA" id="ARBA00022695"/>
    </source>
</evidence>
<comment type="similarity">
    <text evidence="1 8">Belongs to the mannose-6-phosphate isomerase type 2 family.</text>
</comment>
<dbReference type="FunFam" id="3.90.550.10:FF:000046">
    <property type="entry name" value="Mannose-1-phosphate guanylyltransferase (GDP)"/>
    <property type="match status" value="1"/>
</dbReference>
<dbReference type="PANTHER" id="PTHR46390">
    <property type="entry name" value="MANNOSE-1-PHOSPHATE GUANYLYLTRANSFERASE"/>
    <property type="match status" value="1"/>
</dbReference>
<accession>A0A7Y8H1Q6</accession>
<dbReference type="InterPro" id="IPR014710">
    <property type="entry name" value="RmlC-like_jellyroll"/>
</dbReference>
<evidence type="ECO:0000256" key="1">
    <source>
        <dbReference type="ARBA" id="ARBA00006115"/>
    </source>
</evidence>
<evidence type="ECO:0000256" key="2">
    <source>
        <dbReference type="ARBA" id="ARBA00012387"/>
    </source>
</evidence>
<dbReference type="InterPro" id="IPR049577">
    <property type="entry name" value="GMPP_N"/>
</dbReference>
<dbReference type="InterPro" id="IPR001538">
    <property type="entry name" value="Man6P_isomerase-2_C"/>
</dbReference>
<dbReference type="EC" id="2.7.7.13" evidence="2"/>
<evidence type="ECO:0000256" key="7">
    <source>
        <dbReference type="ARBA" id="ARBA00047343"/>
    </source>
</evidence>
<evidence type="ECO:0000313" key="13">
    <source>
        <dbReference type="Proteomes" id="UP000545507"/>
    </source>
</evidence>
<dbReference type="InterPro" id="IPR029044">
    <property type="entry name" value="Nucleotide-diphossugar_trans"/>
</dbReference>
<keyword evidence="13" id="KW-1185">Reference proteome</keyword>
<dbReference type="InterPro" id="IPR051161">
    <property type="entry name" value="Mannose-6P_isomerase_type2"/>
</dbReference>
<dbReference type="CDD" id="cd02509">
    <property type="entry name" value="GDP-M1P_Guanylyltransferase"/>
    <property type="match status" value="1"/>
</dbReference>
<feature type="domain" description="Nucleotidyl transferase" evidence="9">
    <location>
        <begin position="10"/>
        <end position="294"/>
    </location>
</feature>
<dbReference type="InterPro" id="IPR006375">
    <property type="entry name" value="Man1P_GuaTrfase/Man6P_Isoase"/>
</dbReference>
<dbReference type="Pfam" id="PF01050">
    <property type="entry name" value="MannoseP_isomer"/>
    <property type="match status" value="1"/>
</dbReference>
<dbReference type="GO" id="GO:0004475">
    <property type="term" value="F:mannose-1-phosphate guanylyltransferase (GTP) activity"/>
    <property type="evidence" value="ECO:0007669"/>
    <property type="project" value="UniProtKB-EC"/>
</dbReference>
<dbReference type="SUPFAM" id="SSF51182">
    <property type="entry name" value="RmlC-like cupins"/>
    <property type="match status" value="1"/>
</dbReference>
<dbReference type="GO" id="GO:0005525">
    <property type="term" value="F:GTP binding"/>
    <property type="evidence" value="ECO:0007669"/>
    <property type="project" value="UniProtKB-KW"/>
</dbReference>
<organism evidence="12 13">
    <name type="scientific">Hydrogenophaga aromaticivorans</name>
    <dbReference type="NCBI Taxonomy" id="2610898"/>
    <lineage>
        <taxon>Bacteria</taxon>
        <taxon>Pseudomonadati</taxon>
        <taxon>Pseudomonadota</taxon>
        <taxon>Betaproteobacteria</taxon>
        <taxon>Burkholderiales</taxon>
        <taxon>Comamonadaceae</taxon>
        <taxon>Hydrogenophaga</taxon>
    </lineage>
</organism>
<evidence type="ECO:0000313" key="12">
    <source>
        <dbReference type="EMBL" id="NWF48002.1"/>
    </source>
</evidence>
<dbReference type="Pfam" id="PF00483">
    <property type="entry name" value="NTP_transferase"/>
    <property type="match status" value="1"/>
</dbReference>
<protein>
    <recommendedName>
        <fullName evidence="2">mannose-1-phosphate guanylyltransferase</fullName>
        <ecNumber evidence="2">2.7.7.13</ecNumber>
    </recommendedName>
</protein>
<keyword evidence="3 12" id="KW-0808">Transferase</keyword>
<dbReference type="InterPro" id="IPR011051">
    <property type="entry name" value="RmlC_Cupin_sf"/>
</dbReference>
<dbReference type="RefSeq" id="WP_177138194.1">
    <property type="nucleotide sequence ID" value="NZ_VYGV01000025.1"/>
</dbReference>
<sequence>MTPGLQPIIPVILSGGTGTRLWPVSREAHPKPFMLMPDGQSLLQKTYLRAQQTSGADRSITVTNRDYFFSSRDTLQQSVSDTSGCVFLLEKNGRNTAAAITMAALYAAEHMGGPSLLLVLPSDHLVGQVEAFAEAVQQAAVLATQKRLVTFGIQPSRPETGFGYIQTGEPLHPGYTVSRFVEKPDLATATAYVQSGEYLWNAGMFCFEVDTFLHEMGLHAPEVLSACQACYAAMRGQTGGSGQGLEIPDALYAQVPSISIDHALMENSDQVAVIPADIGWSDIGSWTAVRDLTPGDADNNRSNEDSIFIDSQNTYIHADQRLVATVGTRNLIIVDTPDALLVSDADSVQDVRQVVSLLKQKQHPAYQLHQTVARPWGTYTVLGEGARYKLKRIEVLPGASLSLQMHHHRNEHWIVVSGVAEVTNGENVFRLASNESTYIPAEHKHRLHNPGPDPLVMIEVQSGSYLGEDDIVRFEDIYGRTN</sequence>
<keyword evidence="12" id="KW-0413">Isomerase</keyword>
<reference evidence="12 13" key="1">
    <citation type="submission" date="2019-09" db="EMBL/GenBank/DDBJ databases">
        <title>Hydrogenophaga aromatica sp. nov., isolated from a para-xylene-degrading enrichment culture.</title>
        <authorList>
            <person name="Tancsics A."/>
            <person name="Banerjee S."/>
        </authorList>
    </citation>
    <scope>NUCLEOTIDE SEQUENCE [LARGE SCALE GENOMIC DNA]</scope>
    <source>
        <strain evidence="12 13">D2P1</strain>
    </source>
</reference>
<dbReference type="CDD" id="cd02213">
    <property type="entry name" value="cupin_PMI_typeII_C"/>
    <property type="match status" value="1"/>
</dbReference>
<evidence type="ECO:0000256" key="8">
    <source>
        <dbReference type="RuleBase" id="RU004190"/>
    </source>
</evidence>
<keyword evidence="5" id="KW-0547">Nucleotide-binding</keyword>
<evidence type="ECO:0000256" key="5">
    <source>
        <dbReference type="ARBA" id="ARBA00022741"/>
    </source>
</evidence>
<evidence type="ECO:0000256" key="3">
    <source>
        <dbReference type="ARBA" id="ARBA00022679"/>
    </source>
</evidence>
<dbReference type="Pfam" id="PF22640">
    <property type="entry name" value="ManC_GMP_beta-helix"/>
    <property type="match status" value="1"/>
</dbReference>
<dbReference type="FunFam" id="2.60.120.10:FF:000032">
    <property type="entry name" value="Mannose-1-phosphate guanylyltransferase/mannose-6-phosphate isomerase"/>
    <property type="match status" value="1"/>
</dbReference>
<keyword evidence="4 12" id="KW-0548">Nucleotidyltransferase</keyword>
<evidence type="ECO:0000259" key="10">
    <source>
        <dbReference type="Pfam" id="PF01050"/>
    </source>
</evidence>